<dbReference type="InterPro" id="IPR011004">
    <property type="entry name" value="Trimer_LpxA-like_sf"/>
</dbReference>
<dbReference type="GO" id="GO:0070840">
    <property type="term" value="F:dynein complex binding"/>
    <property type="evidence" value="ECO:0007669"/>
    <property type="project" value="TreeGrafter"/>
</dbReference>
<evidence type="ECO:0000256" key="2">
    <source>
        <dbReference type="ARBA" id="ARBA00007719"/>
    </source>
</evidence>
<dbReference type="SUPFAM" id="SSF51161">
    <property type="entry name" value="Trimeric LpxA-like enzymes"/>
    <property type="match status" value="1"/>
</dbReference>
<keyword evidence="4" id="KW-0963">Cytoplasm</keyword>
<organism evidence="7 8">
    <name type="scientific">Dioszegia hungarica</name>
    <dbReference type="NCBI Taxonomy" id="4972"/>
    <lineage>
        <taxon>Eukaryota</taxon>
        <taxon>Fungi</taxon>
        <taxon>Dikarya</taxon>
        <taxon>Basidiomycota</taxon>
        <taxon>Agaricomycotina</taxon>
        <taxon>Tremellomycetes</taxon>
        <taxon>Tremellales</taxon>
        <taxon>Bulleribasidiaceae</taxon>
        <taxon>Dioszegia</taxon>
    </lineage>
</organism>
<comment type="similarity">
    <text evidence="2">Belongs to the dynactin subunits 5/6 family. Dynactin subunit 6 subfamily.</text>
</comment>
<evidence type="ECO:0000313" key="7">
    <source>
        <dbReference type="EMBL" id="KAI9638609.1"/>
    </source>
</evidence>
<evidence type="ECO:0000256" key="1">
    <source>
        <dbReference type="ARBA" id="ARBA00004245"/>
    </source>
</evidence>
<dbReference type="AlphaFoldDB" id="A0AA38LY73"/>
<reference evidence="7" key="1">
    <citation type="journal article" date="2022" name="G3 (Bethesda)">
        <title>High quality genome of the basidiomycete yeast Dioszegia hungarica PDD-24b-2 isolated from cloud water.</title>
        <authorList>
            <person name="Jarrige D."/>
            <person name="Haridas S."/>
            <person name="Bleykasten-Grosshans C."/>
            <person name="Joly M."/>
            <person name="Nadalig T."/>
            <person name="Sancelme M."/>
            <person name="Vuilleumier S."/>
            <person name="Grigoriev I.V."/>
            <person name="Amato P."/>
            <person name="Bringel F."/>
        </authorList>
    </citation>
    <scope>NUCLEOTIDE SEQUENCE</scope>
    <source>
        <strain evidence="7">PDD-24b-2</strain>
    </source>
</reference>
<comment type="function">
    <text evidence="6">Part of the dynactin complex that activates the molecular motor dynein for ultra-processive transport along microtubules.</text>
</comment>
<evidence type="ECO:0000256" key="3">
    <source>
        <dbReference type="ARBA" id="ARBA00016573"/>
    </source>
</evidence>
<feature type="non-terminal residue" evidence="7">
    <location>
        <position position="1"/>
    </location>
</feature>
<evidence type="ECO:0000256" key="6">
    <source>
        <dbReference type="ARBA" id="ARBA00034687"/>
    </source>
</evidence>
<dbReference type="PANTHER" id="PTHR13072">
    <property type="entry name" value="DYNACTIN 6"/>
    <property type="match status" value="1"/>
</dbReference>
<dbReference type="GeneID" id="77725886"/>
<dbReference type="Proteomes" id="UP001164286">
    <property type="component" value="Unassembled WGS sequence"/>
</dbReference>
<protein>
    <recommendedName>
        <fullName evidence="3">Dynactin subunit 6</fullName>
    </recommendedName>
</protein>
<dbReference type="EMBL" id="JAKWFO010000003">
    <property type="protein sequence ID" value="KAI9638609.1"/>
    <property type="molecule type" value="Genomic_DNA"/>
</dbReference>
<sequence length="188" mass="20381">SEPRITAHSTCLIAQDTDLRGEITLSQGCIVHPRATIIAASGPIIMDAGCVVEENAVILNRRKEVMRIGKGNQFMVGCRTSPSTASIVHPTVRAKYVGVEAASIGNHITFKPKSKVSSQIAVSDYCTFGPGTVTLASDPESTALETLEPYTVVYGSLSERRKWDGSAGETERAVKDKEREYLREIMPK</sequence>
<dbReference type="PANTHER" id="PTHR13072:SF0">
    <property type="entry name" value="DYNACTIN SUBUNIT 6"/>
    <property type="match status" value="1"/>
</dbReference>
<evidence type="ECO:0000256" key="4">
    <source>
        <dbReference type="ARBA" id="ARBA00022490"/>
    </source>
</evidence>
<accession>A0AA38LY73</accession>
<comment type="caution">
    <text evidence="7">The sequence shown here is derived from an EMBL/GenBank/DDBJ whole genome shotgun (WGS) entry which is preliminary data.</text>
</comment>
<evidence type="ECO:0000313" key="8">
    <source>
        <dbReference type="Proteomes" id="UP001164286"/>
    </source>
</evidence>
<name>A0AA38LY73_9TREE</name>
<proteinExistence type="inferred from homology"/>
<dbReference type="RefSeq" id="XP_052948386.1">
    <property type="nucleotide sequence ID" value="XM_053086685.1"/>
</dbReference>
<keyword evidence="8" id="KW-1185">Reference proteome</keyword>
<dbReference type="GO" id="GO:0007052">
    <property type="term" value="P:mitotic spindle organization"/>
    <property type="evidence" value="ECO:0007669"/>
    <property type="project" value="TreeGrafter"/>
</dbReference>
<comment type="subcellular location">
    <subcellularLocation>
        <location evidence="1">Cytoplasm</location>
        <location evidence="1">Cytoskeleton</location>
    </subcellularLocation>
</comment>
<dbReference type="InterPro" id="IPR027777">
    <property type="entry name" value="DCTN6"/>
</dbReference>
<dbReference type="Gene3D" id="2.160.10.10">
    <property type="entry name" value="Hexapeptide repeat proteins"/>
    <property type="match status" value="1"/>
</dbReference>
<keyword evidence="5" id="KW-0206">Cytoskeleton</keyword>
<evidence type="ECO:0000256" key="5">
    <source>
        <dbReference type="ARBA" id="ARBA00023212"/>
    </source>
</evidence>
<gene>
    <name evidence="7" type="ORF">MKK02DRAFT_23186</name>
</gene>
<dbReference type="GO" id="GO:0005869">
    <property type="term" value="C:dynactin complex"/>
    <property type="evidence" value="ECO:0007669"/>
    <property type="project" value="InterPro"/>
</dbReference>